<dbReference type="Pfam" id="PF00925">
    <property type="entry name" value="GTP_cyclohydro2"/>
    <property type="match status" value="1"/>
</dbReference>
<feature type="binding site" evidence="9">
    <location>
        <position position="233"/>
    </location>
    <ligand>
        <name>Zn(2+)</name>
        <dbReference type="ChEBI" id="CHEBI:29105"/>
        <note>catalytic</note>
    </ligand>
</feature>
<evidence type="ECO:0000256" key="3">
    <source>
        <dbReference type="ARBA" id="ARBA00022723"/>
    </source>
</evidence>
<comment type="caution">
    <text evidence="11">The sequence shown here is derived from an EMBL/GenBank/DDBJ whole genome shotgun (WGS) entry which is preliminary data.</text>
</comment>
<accession>A0A964T854</accession>
<feature type="binding site" evidence="9">
    <location>
        <position position="315"/>
    </location>
    <ligand>
        <name>GTP</name>
        <dbReference type="ChEBI" id="CHEBI:37565"/>
    </ligand>
</feature>
<dbReference type="OrthoDB" id="9793111at2"/>
<evidence type="ECO:0000256" key="1">
    <source>
        <dbReference type="ARBA" id="ARBA00004853"/>
    </source>
</evidence>
<feature type="binding site" evidence="9">
    <location>
        <begin position="258"/>
        <end position="260"/>
    </location>
    <ligand>
        <name>GTP</name>
        <dbReference type="ChEBI" id="CHEBI:37565"/>
    </ligand>
</feature>
<dbReference type="HAMAP" id="MF_00179">
    <property type="entry name" value="RibA"/>
    <property type="match status" value="1"/>
</dbReference>
<dbReference type="Proteomes" id="UP000773614">
    <property type="component" value="Unassembled WGS sequence"/>
</dbReference>
<dbReference type="GO" id="GO:0005829">
    <property type="term" value="C:cytosol"/>
    <property type="evidence" value="ECO:0007669"/>
    <property type="project" value="TreeGrafter"/>
</dbReference>
<feature type="binding site" evidence="9">
    <location>
        <begin position="215"/>
        <end position="219"/>
    </location>
    <ligand>
        <name>GTP</name>
        <dbReference type="ChEBI" id="CHEBI:37565"/>
    </ligand>
</feature>
<feature type="active site" description="Proton acceptor" evidence="9">
    <location>
        <position position="292"/>
    </location>
</feature>
<reference evidence="11" key="1">
    <citation type="submission" date="2019-03" db="EMBL/GenBank/DDBJ databases">
        <title>Afifella sp. nov., isolated from activated sludge.</title>
        <authorList>
            <person name="Li Q."/>
            <person name="Liu Y."/>
        </authorList>
    </citation>
    <scope>NUCLEOTIDE SEQUENCE</scope>
    <source>
        <strain evidence="11">L72</strain>
    </source>
</reference>
<evidence type="ECO:0000313" key="12">
    <source>
        <dbReference type="Proteomes" id="UP000773614"/>
    </source>
</evidence>
<keyword evidence="3 9" id="KW-0479">Metal-binding</keyword>
<feature type="binding site" evidence="9">
    <location>
        <position position="280"/>
    </location>
    <ligand>
        <name>GTP</name>
        <dbReference type="ChEBI" id="CHEBI:37565"/>
    </ligand>
</feature>
<comment type="function">
    <text evidence="9">Catalyzes the conversion of GTP to 2,5-diamino-6-ribosylamino-4(3H)-pyrimidinone 5'-phosphate (DARP), formate and pyrophosphate.</text>
</comment>
<dbReference type="EC" id="3.5.4.25" evidence="9"/>
<feature type="active site" description="Nucleophile" evidence="9">
    <location>
        <position position="294"/>
    </location>
</feature>
<evidence type="ECO:0000256" key="2">
    <source>
        <dbReference type="ARBA" id="ARBA00022619"/>
    </source>
</evidence>
<evidence type="ECO:0000256" key="9">
    <source>
        <dbReference type="HAMAP-Rule" id="MF_00179"/>
    </source>
</evidence>
<keyword evidence="6 9" id="KW-0862">Zinc</keyword>
<dbReference type="GO" id="GO:0003935">
    <property type="term" value="F:GTP cyclohydrolase II activity"/>
    <property type="evidence" value="ECO:0007669"/>
    <property type="project" value="UniProtKB-UniRule"/>
</dbReference>
<dbReference type="PANTHER" id="PTHR21327">
    <property type="entry name" value="GTP CYCLOHYDROLASE II-RELATED"/>
    <property type="match status" value="1"/>
</dbReference>
<keyword evidence="4 9" id="KW-0547">Nucleotide-binding</keyword>
<dbReference type="InterPro" id="IPR032677">
    <property type="entry name" value="GTP_cyclohydro_II"/>
</dbReference>
<gene>
    <name evidence="9 11" type="primary">ribA</name>
    <name evidence="11" type="ORF">E4O86_21645</name>
</gene>
<evidence type="ECO:0000256" key="6">
    <source>
        <dbReference type="ARBA" id="ARBA00022833"/>
    </source>
</evidence>
<evidence type="ECO:0000256" key="8">
    <source>
        <dbReference type="ARBA" id="ARBA00049295"/>
    </source>
</evidence>
<evidence type="ECO:0000256" key="7">
    <source>
        <dbReference type="ARBA" id="ARBA00023134"/>
    </source>
</evidence>
<dbReference type="GO" id="GO:0009231">
    <property type="term" value="P:riboflavin biosynthetic process"/>
    <property type="evidence" value="ECO:0007669"/>
    <property type="project" value="UniProtKB-UniRule"/>
</dbReference>
<keyword evidence="2 9" id="KW-0686">Riboflavin biosynthesis</keyword>
<evidence type="ECO:0000256" key="4">
    <source>
        <dbReference type="ARBA" id="ARBA00022741"/>
    </source>
</evidence>
<feature type="binding site" evidence="9">
    <location>
        <position position="320"/>
    </location>
    <ligand>
        <name>GTP</name>
        <dbReference type="ChEBI" id="CHEBI:37565"/>
    </ligand>
</feature>
<dbReference type="SUPFAM" id="SSF142695">
    <property type="entry name" value="RibA-like"/>
    <property type="match status" value="1"/>
</dbReference>
<dbReference type="InterPro" id="IPR000926">
    <property type="entry name" value="RibA"/>
</dbReference>
<feature type="binding site" evidence="9">
    <location>
        <position position="236"/>
    </location>
    <ligand>
        <name>GTP</name>
        <dbReference type="ChEBI" id="CHEBI:37565"/>
    </ligand>
</feature>
<dbReference type="GO" id="GO:0005525">
    <property type="term" value="F:GTP binding"/>
    <property type="evidence" value="ECO:0007669"/>
    <property type="project" value="UniProtKB-KW"/>
</dbReference>
<name>A0A964T854_9HYPH</name>
<proteinExistence type="inferred from homology"/>
<evidence type="ECO:0000259" key="10">
    <source>
        <dbReference type="Pfam" id="PF00925"/>
    </source>
</evidence>
<feature type="binding site" evidence="9">
    <location>
        <position position="231"/>
    </location>
    <ligand>
        <name>Zn(2+)</name>
        <dbReference type="ChEBI" id="CHEBI:29105"/>
        <note>catalytic</note>
    </ligand>
</feature>
<comment type="similarity">
    <text evidence="9">Belongs to the GTP cyclohydrolase II family.</text>
</comment>
<feature type="domain" description="GTP cyclohydrolase II" evidence="10">
    <location>
        <begin position="171"/>
        <end position="336"/>
    </location>
</feature>
<sequence>MTDSGGFDSGPEVRVERAVAELRAGRPVLLASDSGPLAVLALDATTPAVYDRFAALAGGGHALHLTRWRAELLDIPGAAGVLVPLAGLSHAEAVTIGYGPIAEAKAVLPGVGPATPASTAASELARLALLLPAVAVAPVAERAGSESGMVKLGADDLELARTGAGRRFEEVSRARVPLAEIGDTTFVVFRGGLAQRDQLAVIVGAPDLSGVVPVRLHSSCITGDLFGSLKCDCGDQLRDGLRALHERGGGILLYLDQEGRGTGIAAKMHAYGHQDAGLDTIEADAMLGFGPDGRGYDAAVAMLRGLGADRVDLLTNNPSKVEFLREAGIDVVNRTPIFGQVTPENRRYLRTKSERAGHLIEFGDDPGRDAAE</sequence>
<keyword evidence="7 9" id="KW-0342">GTP-binding</keyword>
<keyword evidence="12" id="KW-1185">Reference proteome</keyword>
<dbReference type="PANTHER" id="PTHR21327:SF18">
    <property type="entry name" value="3,4-DIHYDROXY-2-BUTANONE 4-PHOSPHATE SYNTHASE"/>
    <property type="match status" value="1"/>
</dbReference>
<dbReference type="GO" id="GO:0008270">
    <property type="term" value="F:zinc ion binding"/>
    <property type="evidence" value="ECO:0007669"/>
    <property type="project" value="UniProtKB-UniRule"/>
</dbReference>
<dbReference type="CDD" id="cd00641">
    <property type="entry name" value="GTP_cyclohydro2"/>
    <property type="match status" value="1"/>
</dbReference>
<evidence type="ECO:0000256" key="5">
    <source>
        <dbReference type="ARBA" id="ARBA00022801"/>
    </source>
</evidence>
<organism evidence="11 12">
    <name type="scientific">Propylenella binzhouense</name>
    <dbReference type="NCBI Taxonomy" id="2555902"/>
    <lineage>
        <taxon>Bacteria</taxon>
        <taxon>Pseudomonadati</taxon>
        <taxon>Pseudomonadota</taxon>
        <taxon>Alphaproteobacteria</taxon>
        <taxon>Hyphomicrobiales</taxon>
        <taxon>Propylenellaceae</taxon>
        <taxon>Propylenella</taxon>
    </lineage>
</organism>
<comment type="pathway">
    <text evidence="1 9">Cofactor biosynthesis; riboflavin biosynthesis; 5-amino-6-(D-ribitylamino)uracil from GTP: step 1/4.</text>
</comment>
<dbReference type="EMBL" id="SPKJ01000149">
    <property type="protein sequence ID" value="MYZ50318.1"/>
    <property type="molecule type" value="Genomic_DNA"/>
</dbReference>
<keyword evidence="5 9" id="KW-0378">Hydrolase</keyword>
<dbReference type="InterPro" id="IPR036144">
    <property type="entry name" value="RibA-like_sf"/>
</dbReference>
<evidence type="ECO:0000313" key="11">
    <source>
        <dbReference type="EMBL" id="MYZ50318.1"/>
    </source>
</evidence>
<dbReference type="AlphaFoldDB" id="A0A964T854"/>
<dbReference type="Gene3D" id="3.40.50.10990">
    <property type="entry name" value="GTP cyclohydrolase II"/>
    <property type="match status" value="1"/>
</dbReference>
<comment type="catalytic activity">
    <reaction evidence="8 9">
        <text>GTP + 4 H2O = 2,5-diamino-6-hydroxy-4-(5-phosphoribosylamino)-pyrimidine + formate + 2 phosphate + 3 H(+)</text>
        <dbReference type="Rhea" id="RHEA:23704"/>
        <dbReference type="ChEBI" id="CHEBI:15377"/>
        <dbReference type="ChEBI" id="CHEBI:15378"/>
        <dbReference type="ChEBI" id="CHEBI:15740"/>
        <dbReference type="ChEBI" id="CHEBI:37565"/>
        <dbReference type="ChEBI" id="CHEBI:43474"/>
        <dbReference type="ChEBI" id="CHEBI:58614"/>
        <dbReference type="EC" id="3.5.4.25"/>
    </reaction>
</comment>
<protein>
    <recommendedName>
        <fullName evidence="9">GTP cyclohydrolase-2</fullName>
        <ecNumber evidence="9">3.5.4.25</ecNumber>
    </recommendedName>
    <alternativeName>
        <fullName evidence="9">GTP cyclohydrolase II</fullName>
    </alternativeName>
</protein>
<dbReference type="RefSeq" id="WP_161142641.1">
    <property type="nucleotide sequence ID" value="NZ_SPKJ01000149.1"/>
</dbReference>
<dbReference type="NCBIfam" id="NF001591">
    <property type="entry name" value="PRK00393.1"/>
    <property type="match status" value="1"/>
</dbReference>
<comment type="cofactor">
    <cofactor evidence="9">
        <name>Zn(2+)</name>
        <dbReference type="ChEBI" id="CHEBI:29105"/>
    </cofactor>
    <text evidence="9">Binds 1 zinc ion per subunit.</text>
</comment>
<feature type="binding site" evidence="9">
    <location>
        <position position="220"/>
    </location>
    <ligand>
        <name>Zn(2+)</name>
        <dbReference type="ChEBI" id="CHEBI:29105"/>
        <note>catalytic</note>
    </ligand>
</feature>